<keyword evidence="9" id="KW-1185">Reference proteome</keyword>
<dbReference type="GO" id="GO:1902201">
    <property type="term" value="P:negative regulation of bacterial-type flagellum-dependent cell motility"/>
    <property type="evidence" value="ECO:0007669"/>
    <property type="project" value="TreeGrafter"/>
</dbReference>
<dbReference type="GO" id="GO:0043709">
    <property type="term" value="P:cell adhesion involved in single-species biofilm formation"/>
    <property type="evidence" value="ECO:0007669"/>
    <property type="project" value="TreeGrafter"/>
</dbReference>
<accession>A0A2A2MHN5</accession>
<reference evidence="8 9" key="1">
    <citation type="submission" date="2017-08" db="EMBL/GenBank/DDBJ databases">
        <title>Draft Genome Sequence of Hafnia alvei CITHA-6 Isolated from Raw Bovine Milk.</title>
        <authorList>
            <person name="Culligan E.P."/>
            <person name="Mcsweeney A."/>
            <person name="O'Doherty C."/>
            <person name="Gleeson E."/>
            <person name="O'Riordan D."/>
            <person name="Sleator R.D."/>
        </authorList>
    </citation>
    <scope>NUCLEOTIDE SEQUENCE [LARGE SCALE GENOMIC DNA]</scope>
    <source>
        <strain evidence="8 9">CITHA-6</strain>
    </source>
</reference>
<evidence type="ECO:0000256" key="1">
    <source>
        <dbReference type="ARBA" id="ARBA00001946"/>
    </source>
</evidence>
<comment type="catalytic activity">
    <reaction evidence="4">
        <text>2 GTP = 3',3'-c-di-GMP + 2 diphosphate</text>
        <dbReference type="Rhea" id="RHEA:24898"/>
        <dbReference type="ChEBI" id="CHEBI:33019"/>
        <dbReference type="ChEBI" id="CHEBI:37565"/>
        <dbReference type="ChEBI" id="CHEBI:58805"/>
        <dbReference type="EC" id="2.7.7.65"/>
    </reaction>
</comment>
<evidence type="ECO:0000256" key="3">
    <source>
        <dbReference type="ARBA" id="ARBA00012528"/>
    </source>
</evidence>
<dbReference type="PANTHER" id="PTHR45138:SF9">
    <property type="entry name" value="DIGUANYLATE CYCLASE DGCM-RELATED"/>
    <property type="match status" value="1"/>
</dbReference>
<evidence type="ECO:0000256" key="6">
    <source>
        <dbReference type="SAM" id="Phobius"/>
    </source>
</evidence>
<dbReference type="InterPro" id="IPR043128">
    <property type="entry name" value="Rev_trsase/Diguanyl_cyclase"/>
</dbReference>
<evidence type="ECO:0000256" key="2">
    <source>
        <dbReference type="ARBA" id="ARBA00004665"/>
    </source>
</evidence>
<dbReference type="AlphaFoldDB" id="A0A2A2MHN5"/>
<evidence type="ECO:0000259" key="7">
    <source>
        <dbReference type="PROSITE" id="PS50887"/>
    </source>
</evidence>
<feature type="domain" description="GGDEF" evidence="7">
    <location>
        <begin position="430"/>
        <end position="563"/>
    </location>
</feature>
<dbReference type="InterPro" id="IPR029787">
    <property type="entry name" value="Nucleotide_cyclase"/>
</dbReference>
<dbReference type="GO" id="GO:0005886">
    <property type="term" value="C:plasma membrane"/>
    <property type="evidence" value="ECO:0007669"/>
    <property type="project" value="TreeGrafter"/>
</dbReference>
<dbReference type="Proteomes" id="UP000218796">
    <property type="component" value="Unassembled WGS sequence"/>
</dbReference>
<feature type="transmembrane region" description="Helical" evidence="6">
    <location>
        <begin position="312"/>
        <end position="333"/>
    </location>
</feature>
<comment type="cofactor">
    <cofactor evidence="1">
        <name>Mg(2+)</name>
        <dbReference type="ChEBI" id="CHEBI:18420"/>
    </cofactor>
</comment>
<dbReference type="InterPro" id="IPR000160">
    <property type="entry name" value="GGDEF_dom"/>
</dbReference>
<organism evidence="8 9">
    <name type="scientific">Hafnia paralvei</name>
    <dbReference type="NCBI Taxonomy" id="546367"/>
    <lineage>
        <taxon>Bacteria</taxon>
        <taxon>Pseudomonadati</taxon>
        <taxon>Pseudomonadota</taxon>
        <taxon>Gammaproteobacteria</taxon>
        <taxon>Enterobacterales</taxon>
        <taxon>Hafniaceae</taxon>
        <taxon>Hafnia</taxon>
    </lineage>
</organism>
<sequence>MKLKNLIYIFTTALVFFFGIFIYSSLHKAHIDYAENQQNLYKVKRLRELTEVFQSALLAHRLKRISFISNAITEDEILNAEKQVRRHAAALVLSPTDTPSTVLEKKTHEMFDKAEALVYSLSANDNQELSAVGPLIQAQLDLKSAYYITELNKLYFLYIYNTTLSDSHSYKFIESIRLNNRLTLTATELIDQLVDIKTDDVKRNRSYIRSIELIGVLDSLRSRVDFIIATAPDAAQSEAAIADLSEKLSQSSMQKLTADLTSVMQSRSSQAFDGFYRYIIGMDKASAVFVNSSYDLELHELQTKIDLSRVQLYGMISLCWLLALFIVMPILVFSSKITSWLTLTNKNIMKLSKGDLNIQPDNSVVSGELSAISNAINQLRQNQIEKHQLELEKQQLINELLEASSTDPLTNIYNRRKFFNQCSQIKSAEYPLAFCLIDIDNFKNLNDRYGHDVGDLALIAFSQLLTQSLPKDTVYCRYGGEEFAILLKYTDVPQAMQIIDSVRLDTELLHITIPNKPGVGFTISCGLARLDDYKNINHSIKQADEALYFSKKRGKNQVSFYSQSGFISFDAKHKDPS</sequence>
<dbReference type="PANTHER" id="PTHR45138">
    <property type="entry name" value="REGULATORY COMPONENTS OF SENSORY TRANSDUCTION SYSTEM"/>
    <property type="match status" value="1"/>
</dbReference>
<comment type="pathway">
    <text evidence="2">Purine metabolism; 3',5'-cyclic di-GMP biosynthesis.</text>
</comment>
<dbReference type="NCBIfam" id="TIGR00254">
    <property type="entry name" value="GGDEF"/>
    <property type="match status" value="1"/>
</dbReference>
<protein>
    <recommendedName>
        <fullName evidence="3">diguanylate cyclase</fullName>
        <ecNumber evidence="3">2.7.7.65</ecNumber>
    </recommendedName>
</protein>
<dbReference type="InterPro" id="IPR050469">
    <property type="entry name" value="Diguanylate_Cyclase"/>
</dbReference>
<keyword evidence="6" id="KW-0812">Transmembrane</keyword>
<dbReference type="FunFam" id="3.30.70.270:FF:000001">
    <property type="entry name" value="Diguanylate cyclase domain protein"/>
    <property type="match status" value="1"/>
</dbReference>
<dbReference type="Pfam" id="PF00990">
    <property type="entry name" value="GGDEF"/>
    <property type="match status" value="1"/>
</dbReference>
<dbReference type="PROSITE" id="PS50887">
    <property type="entry name" value="GGDEF"/>
    <property type="match status" value="1"/>
</dbReference>
<evidence type="ECO:0000256" key="5">
    <source>
        <dbReference type="SAM" id="Coils"/>
    </source>
</evidence>
<evidence type="ECO:0000256" key="4">
    <source>
        <dbReference type="ARBA" id="ARBA00034247"/>
    </source>
</evidence>
<feature type="transmembrane region" description="Helical" evidence="6">
    <location>
        <begin position="6"/>
        <end position="26"/>
    </location>
</feature>
<dbReference type="EMBL" id="NQMS01000001">
    <property type="protein sequence ID" value="PAV98485.1"/>
    <property type="molecule type" value="Genomic_DNA"/>
</dbReference>
<gene>
    <name evidence="8" type="ORF">CJD50_03165</name>
</gene>
<evidence type="ECO:0000313" key="9">
    <source>
        <dbReference type="Proteomes" id="UP000218796"/>
    </source>
</evidence>
<keyword evidence="6" id="KW-0472">Membrane</keyword>
<dbReference type="SMART" id="SM00267">
    <property type="entry name" value="GGDEF"/>
    <property type="match status" value="1"/>
</dbReference>
<dbReference type="GO" id="GO:0052621">
    <property type="term" value="F:diguanylate cyclase activity"/>
    <property type="evidence" value="ECO:0007669"/>
    <property type="project" value="UniProtKB-EC"/>
</dbReference>
<evidence type="ECO:0000313" key="8">
    <source>
        <dbReference type="EMBL" id="PAV98485.1"/>
    </source>
</evidence>
<keyword evidence="5" id="KW-0175">Coiled coil</keyword>
<dbReference type="OrthoDB" id="5496380at2"/>
<name>A0A2A2MHN5_9GAMM</name>
<proteinExistence type="predicted"/>
<dbReference type="EC" id="2.7.7.65" evidence="3"/>
<keyword evidence="6" id="KW-1133">Transmembrane helix</keyword>
<feature type="coiled-coil region" evidence="5">
    <location>
        <begin position="372"/>
        <end position="406"/>
    </location>
</feature>
<dbReference type="RefSeq" id="WP_039188777.1">
    <property type="nucleotide sequence ID" value="NZ_CAUFSP010000003.1"/>
</dbReference>
<dbReference type="CDD" id="cd01949">
    <property type="entry name" value="GGDEF"/>
    <property type="match status" value="1"/>
</dbReference>
<dbReference type="SUPFAM" id="SSF55073">
    <property type="entry name" value="Nucleotide cyclase"/>
    <property type="match status" value="1"/>
</dbReference>
<dbReference type="Gene3D" id="3.30.70.270">
    <property type="match status" value="1"/>
</dbReference>
<comment type="caution">
    <text evidence="8">The sequence shown here is derived from an EMBL/GenBank/DDBJ whole genome shotgun (WGS) entry which is preliminary data.</text>
</comment>